<keyword evidence="1" id="KW-1133">Transmembrane helix</keyword>
<proteinExistence type="predicted"/>
<gene>
    <name evidence="2" type="ORF">METZ01_LOCUS423898</name>
</gene>
<feature type="transmembrane region" description="Helical" evidence="1">
    <location>
        <begin position="12"/>
        <end position="29"/>
    </location>
</feature>
<name>A0A382XJM8_9ZZZZ</name>
<protein>
    <recommendedName>
        <fullName evidence="3">Signal transduction histidine kinase dimerisation/phosphoacceptor domain-containing protein</fullName>
    </recommendedName>
</protein>
<organism evidence="2">
    <name type="scientific">marine metagenome</name>
    <dbReference type="NCBI Taxonomy" id="408172"/>
    <lineage>
        <taxon>unclassified sequences</taxon>
        <taxon>metagenomes</taxon>
        <taxon>ecological metagenomes</taxon>
    </lineage>
</organism>
<reference evidence="2" key="1">
    <citation type="submission" date="2018-05" db="EMBL/GenBank/DDBJ databases">
        <authorList>
            <person name="Lanie J.A."/>
            <person name="Ng W.-L."/>
            <person name="Kazmierczak K.M."/>
            <person name="Andrzejewski T.M."/>
            <person name="Davidsen T.M."/>
            <person name="Wayne K.J."/>
            <person name="Tettelin H."/>
            <person name="Glass J.I."/>
            <person name="Rusch D."/>
            <person name="Podicherti R."/>
            <person name="Tsui H.-C.T."/>
            <person name="Winkler M.E."/>
        </authorList>
    </citation>
    <scope>NUCLEOTIDE SEQUENCE</scope>
</reference>
<feature type="non-terminal residue" evidence="2">
    <location>
        <position position="1"/>
    </location>
</feature>
<feature type="transmembrane region" description="Helical" evidence="1">
    <location>
        <begin position="35"/>
        <end position="57"/>
    </location>
</feature>
<feature type="transmembrane region" description="Helical" evidence="1">
    <location>
        <begin position="119"/>
        <end position="137"/>
    </location>
</feature>
<evidence type="ECO:0000313" key="2">
    <source>
        <dbReference type="EMBL" id="SVD71044.1"/>
    </source>
</evidence>
<evidence type="ECO:0000256" key="1">
    <source>
        <dbReference type="SAM" id="Phobius"/>
    </source>
</evidence>
<feature type="transmembrane region" description="Helical" evidence="1">
    <location>
        <begin position="149"/>
        <end position="170"/>
    </location>
</feature>
<keyword evidence="1" id="KW-0472">Membrane</keyword>
<evidence type="ECO:0008006" key="3">
    <source>
        <dbReference type="Google" id="ProtNLM"/>
    </source>
</evidence>
<feature type="transmembrane region" description="Helical" evidence="1">
    <location>
        <begin position="69"/>
        <end position="88"/>
    </location>
</feature>
<dbReference type="AlphaFoldDB" id="A0A382XJM8"/>
<feature type="non-terminal residue" evidence="2">
    <location>
        <position position="217"/>
    </location>
</feature>
<sequence>VDTVLLKNLIKIRWLAILGQLITLFVIYFTLNFSIPLLACLIVVLLSIIINIFSYFIQKDNSTLSDKKTFAFLLFDISQLVGLLYLTGGVFNPFIILIIAPIIISASYLTAFWTILLSLYSIILILYINFNFVPLNWEQNFITPTIYNFGILIALIITIIFIAIYAYLFASSSRKISNALSETKLKLSNQKKTTEVAYLSAAAVHELSTPLNTIFLV</sequence>
<keyword evidence="1" id="KW-0812">Transmembrane</keyword>
<accession>A0A382XJM8</accession>
<dbReference type="EMBL" id="UINC01168157">
    <property type="protein sequence ID" value="SVD71044.1"/>
    <property type="molecule type" value="Genomic_DNA"/>
</dbReference>